<keyword evidence="1" id="KW-0812">Transmembrane</keyword>
<dbReference type="EMBL" id="NTZF01000004">
    <property type="protein sequence ID" value="PES98117.1"/>
    <property type="molecule type" value="Genomic_DNA"/>
</dbReference>
<protein>
    <submittedName>
        <fullName evidence="2">Uncharacterized protein</fullName>
    </submittedName>
</protein>
<organism evidence="2 3">
    <name type="scientific">Bacillus cereus</name>
    <dbReference type="NCBI Taxonomy" id="1396"/>
    <lineage>
        <taxon>Bacteria</taxon>
        <taxon>Bacillati</taxon>
        <taxon>Bacillota</taxon>
        <taxon>Bacilli</taxon>
        <taxon>Bacillales</taxon>
        <taxon>Bacillaceae</taxon>
        <taxon>Bacillus</taxon>
        <taxon>Bacillus cereus group</taxon>
    </lineage>
</organism>
<keyword evidence="1" id="KW-0472">Membrane</keyword>
<comment type="caution">
    <text evidence="2">The sequence shown here is derived from an EMBL/GenBank/DDBJ whole genome shotgun (WGS) entry which is preliminary data.</text>
</comment>
<dbReference type="RefSeq" id="WP_098266900.1">
    <property type="nucleotide sequence ID" value="NZ_NTZF01000004.1"/>
</dbReference>
<dbReference type="AlphaFoldDB" id="A0A2B2GP40"/>
<proteinExistence type="predicted"/>
<reference evidence="2 3" key="1">
    <citation type="submission" date="2017-09" db="EMBL/GenBank/DDBJ databases">
        <title>Large-scale bioinformatics analysis of Bacillus genomes uncovers conserved roles of natural products in bacterial physiology.</title>
        <authorList>
            <consortium name="Agbiome Team Llc"/>
            <person name="Bleich R.M."/>
            <person name="Grubbs K.J."/>
            <person name="Santa Maria K.C."/>
            <person name="Allen S.E."/>
            <person name="Farag S."/>
            <person name="Shank E.A."/>
            <person name="Bowers A."/>
        </authorList>
    </citation>
    <scope>NUCLEOTIDE SEQUENCE [LARGE SCALE GENOMIC DNA]</scope>
    <source>
        <strain evidence="2 3">AFS002368</strain>
    </source>
</reference>
<sequence>MKNFISLFVGVIIIYGMFFSQYHLSPNTDKSYKILWVEYKFEDSKDVVIKDNLNFVDGLQNGTTLWGKSIKSLFVGGWDLYDSLRLYVSMLNINFWLN</sequence>
<evidence type="ECO:0000313" key="3">
    <source>
        <dbReference type="Proteomes" id="UP000220900"/>
    </source>
</evidence>
<name>A0A2B2GP40_BACCE</name>
<gene>
    <name evidence="2" type="ORF">CN491_04735</name>
</gene>
<dbReference type="Proteomes" id="UP000220900">
    <property type="component" value="Unassembled WGS sequence"/>
</dbReference>
<accession>A0A2B2GP40</accession>
<evidence type="ECO:0000313" key="2">
    <source>
        <dbReference type="EMBL" id="PES98117.1"/>
    </source>
</evidence>
<keyword evidence="1" id="KW-1133">Transmembrane helix</keyword>
<evidence type="ECO:0000256" key="1">
    <source>
        <dbReference type="SAM" id="Phobius"/>
    </source>
</evidence>
<feature type="transmembrane region" description="Helical" evidence="1">
    <location>
        <begin position="6"/>
        <end position="24"/>
    </location>
</feature>